<keyword evidence="2" id="KW-1185">Reference proteome</keyword>
<organism evidence="1 2">
    <name type="scientific">Rhodopirellula maiorica SM1</name>
    <dbReference type="NCBI Taxonomy" id="1265738"/>
    <lineage>
        <taxon>Bacteria</taxon>
        <taxon>Pseudomonadati</taxon>
        <taxon>Planctomycetota</taxon>
        <taxon>Planctomycetia</taxon>
        <taxon>Pirellulales</taxon>
        <taxon>Pirellulaceae</taxon>
        <taxon>Novipirellula</taxon>
    </lineage>
</organism>
<proteinExistence type="predicted"/>
<accession>M5RAN0</accession>
<comment type="caution">
    <text evidence="1">The sequence shown here is derived from an EMBL/GenBank/DDBJ whole genome shotgun (WGS) entry which is preliminary data.</text>
</comment>
<dbReference type="PATRIC" id="fig|1265738.3.peg.6640"/>
<evidence type="ECO:0000313" key="1">
    <source>
        <dbReference type="EMBL" id="EMI16430.1"/>
    </source>
</evidence>
<evidence type="ECO:0000313" key="2">
    <source>
        <dbReference type="Proteomes" id="UP000011991"/>
    </source>
</evidence>
<name>M5RAN0_9BACT</name>
<protein>
    <submittedName>
        <fullName evidence="1">Uncharacterized protein</fullName>
    </submittedName>
</protein>
<sequence length="46" mass="5436">MTHTGGDYRLNKRESDDRVCAQIEKTRRGRFWGDSAEWPFFDLGVM</sequence>
<reference evidence="1 2" key="1">
    <citation type="journal article" date="2013" name="Mar. Genomics">
        <title>Expression of sulfatases in Rhodopirellula baltica and the diversity of sulfatases in the genus Rhodopirellula.</title>
        <authorList>
            <person name="Wegner C.E."/>
            <person name="Richter-Heitmann T."/>
            <person name="Klindworth A."/>
            <person name="Klockow C."/>
            <person name="Richter M."/>
            <person name="Achstetter T."/>
            <person name="Glockner F.O."/>
            <person name="Harder J."/>
        </authorList>
    </citation>
    <scope>NUCLEOTIDE SEQUENCE [LARGE SCALE GENOMIC DNA]</scope>
    <source>
        <strain evidence="1 2">SM1</strain>
    </source>
</reference>
<dbReference type="Proteomes" id="UP000011991">
    <property type="component" value="Unassembled WGS sequence"/>
</dbReference>
<dbReference type="EMBL" id="ANOG01000960">
    <property type="protein sequence ID" value="EMI16430.1"/>
    <property type="molecule type" value="Genomic_DNA"/>
</dbReference>
<dbReference type="AlphaFoldDB" id="M5RAN0"/>
<gene>
    <name evidence="1" type="ORF">RMSM_06647</name>
</gene>